<feature type="signal peptide" evidence="1">
    <location>
        <begin position="1"/>
        <end position="45"/>
    </location>
</feature>
<keyword evidence="2" id="KW-1185">Reference proteome</keyword>
<evidence type="ECO:0000313" key="3">
    <source>
        <dbReference type="RefSeq" id="XP_034115455.2"/>
    </source>
</evidence>
<gene>
    <name evidence="3" type="primary">LOC117575389</name>
</gene>
<dbReference type="OrthoDB" id="8047158at2759"/>
<proteinExistence type="predicted"/>
<evidence type="ECO:0000256" key="1">
    <source>
        <dbReference type="SAM" id="SignalP"/>
    </source>
</evidence>
<dbReference type="RefSeq" id="XP_034115455.2">
    <property type="nucleotide sequence ID" value="XM_034259564.2"/>
</dbReference>
<dbReference type="AlphaFoldDB" id="A0A6P8XVV5"/>
<sequence length="110" mass="11999">MITFIRSTDFLPIKAAATSSARFSFDNMKTICLFLLFALLAVVYAAPAPAPAPGRNDPQVSILRYNNDQDLEALQRAIIAQYESKYSGPTVIHTPRVANAVNPLAANFNV</sequence>
<protein>
    <submittedName>
        <fullName evidence="3">Uncharacterized protein LOC117575389</fullName>
    </submittedName>
</protein>
<reference evidence="3" key="1">
    <citation type="submission" date="2025-08" db="UniProtKB">
        <authorList>
            <consortium name="RefSeq"/>
        </authorList>
    </citation>
    <scope>IDENTIFICATION</scope>
    <source>
        <strain evidence="3">15112-1751.03</strain>
        <tissue evidence="3">Whole Adult</tissue>
    </source>
</reference>
<dbReference type="GeneID" id="117575389"/>
<organism evidence="2 3">
    <name type="scientific">Drosophila albomicans</name>
    <name type="common">Fruit fly</name>
    <dbReference type="NCBI Taxonomy" id="7291"/>
    <lineage>
        <taxon>Eukaryota</taxon>
        <taxon>Metazoa</taxon>
        <taxon>Ecdysozoa</taxon>
        <taxon>Arthropoda</taxon>
        <taxon>Hexapoda</taxon>
        <taxon>Insecta</taxon>
        <taxon>Pterygota</taxon>
        <taxon>Neoptera</taxon>
        <taxon>Endopterygota</taxon>
        <taxon>Diptera</taxon>
        <taxon>Brachycera</taxon>
        <taxon>Muscomorpha</taxon>
        <taxon>Ephydroidea</taxon>
        <taxon>Drosophilidae</taxon>
        <taxon>Drosophila</taxon>
    </lineage>
</organism>
<keyword evidence="1" id="KW-0732">Signal</keyword>
<dbReference type="Proteomes" id="UP000515160">
    <property type="component" value="Chromosome 2R"/>
</dbReference>
<feature type="chain" id="PRO_5039717072" evidence="1">
    <location>
        <begin position="46"/>
        <end position="110"/>
    </location>
</feature>
<evidence type="ECO:0000313" key="2">
    <source>
        <dbReference type="Proteomes" id="UP000515160"/>
    </source>
</evidence>
<accession>A0A6P8XVV5</accession>
<name>A0A6P8XVV5_DROAB</name>